<keyword evidence="1" id="KW-1133">Transmembrane helix</keyword>
<dbReference type="EMBL" id="CP009514">
    <property type="protein sequence ID" value="AKB71740.1"/>
    <property type="molecule type" value="Genomic_DNA"/>
</dbReference>
<feature type="transmembrane region" description="Helical" evidence="1">
    <location>
        <begin position="159"/>
        <end position="179"/>
    </location>
</feature>
<keyword evidence="1" id="KW-0472">Membrane</keyword>
<name>A0A0E3WQZ0_METMZ</name>
<organism evidence="2 3">
    <name type="scientific">Methanosarcina mazei C16</name>
    <dbReference type="NCBI Taxonomy" id="1434113"/>
    <lineage>
        <taxon>Archaea</taxon>
        <taxon>Methanobacteriati</taxon>
        <taxon>Methanobacteriota</taxon>
        <taxon>Stenosarchaea group</taxon>
        <taxon>Methanomicrobia</taxon>
        <taxon>Methanosarcinales</taxon>
        <taxon>Methanosarcinaceae</taxon>
        <taxon>Methanosarcina</taxon>
    </lineage>
</organism>
<feature type="transmembrane region" description="Helical" evidence="1">
    <location>
        <begin position="20"/>
        <end position="40"/>
    </location>
</feature>
<feature type="transmembrane region" description="Helical" evidence="1">
    <location>
        <begin position="84"/>
        <end position="106"/>
    </location>
</feature>
<feature type="transmembrane region" description="Helical" evidence="1">
    <location>
        <begin position="346"/>
        <end position="371"/>
    </location>
</feature>
<dbReference type="KEGG" id="mmac:MSMAC_1850"/>
<feature type="transmembrane region" description="Helical" evidence="1">
    <location>
        <begin position="414"/>
        <end position="435"/>
    </location>
</feature>
<feature type="transmembrane region" description="Helical" evidence="1">
    <location>
        <begin position="447"/>
        <end position="467"/>
    </location>
</feature>
<protein>
    <recommendedName>
        <fullName evidence="4">Glycosyltransferase RgtA/B/C/D-like domain-containing protein</fullName>
    </recommendedName>
</protein>
<sequence length="619" mass="72388">MEYLRKNDCSGVWEQRSIKVISTINFTLIIISLIILRNSYITGYESSIYRSIPLFVWISLTLSIISGITIVIHQIYNKRYEQNSLWTIGLLLTFLCFTIFLSLFIIRGYYMWNMYGDAASHLSNIIRIQVNGYFDNYLFYPIAHIYIVELLEITSINLILLHKLVPLIFGILQVPFMYLFAKSVLNSKYQAIFATIAVTTFVSGWYISFTPNHLSNLLLPLICFVLVKNISKKDVNWEIITIILLVLYPTFHVVPSLAIVTIISLWIFFNKIKFKDIQTNSHGFSNLKSSLLIFFVVWSLFWISSFEVWDNVIRSMYTLFLDHNTMRLNILEDQIYNAQSKGYSVMIYFIKVMGTTFIDISIAVICAPIILKKLKRDQRINKLFFLYGPLFVLLGIISIFYLSDFGFGPLRLLYYVAIICTLFVGFFIHYLIEIAQNSDNKYLAKSLVLLSILFLVSSTFLGIFSLYPSPYTLTSSYQTTKFEIYGTDWFLNHESHDVDISSGHYNPSNRVSEYLLTVKGVDIQTRIKKYQRIRYSKPIQLHFGYDLNSSMSDYYEERTYLLISKKDRLLYTDVYPEIQDIRWTESDYEKIENDTAVNKVYLNGEFDTYYITPHSDRSH</sequence>
<feature type="transmembrane region" description="Helical" evidence="1">
    <location>
        <begin position="290"/>
        <end position="309"/>
    </location>
</feature>
<feature type="transmembrane region" description="Helical" evidence="1">
    <location>
        <begin position="383"/>
        <end position="402"/>
    </location>
</feature>
<dbReference type="HOGENOM" id="CLU_031443_0_0_2"/>
<evidence type="ECO:0000313" key="3">
    <source>
        <dbReference type="Proteomes" id="UP000033071"/>
    </source>
</evidence>
<dbReference type="AlphaFoldDB" id="A0A0E3WQZ0"/>
<evidence type="ECO:0000256" key="1">
    <source>
        <dbReference type="SAM" id="Phobius"/>
    </source>
</evidence>
<gene>
    <name evidence="2" type="ORF">MSMAC_1850</name>
</gene>
<feature type="transmembrane region" description="Helical" evidence="1">
    <location>
        <begin position="239"/>
        <end position="269"/>
    </location>
</feature>
<feature type="transmembrane region" description="Helical" evidence="1">
    <location>
        <begin position="191"/>
        <end position="209"/>
    </location>
</feature>
<keyword evidence="1" id="KW-0812">Transmembrane</keyword>
<proteinExistence type="predicted"/>
<dbReference type="PATRIC" id="fig|1434113.4.peg.2317"/>
<evidence type="ECO:0000313" key="2">
    <source>
        <dbReference type="EMBL" id="AKB71740.1"/>
    </source>
</evidence>
<accession>A0A0E3WQZ0</accession>
<reference evidence="2 3" key="1">
    <citation type="submission" date="2014-07" db="EMBL/GenBank/DDBJ databases">
        <title>Methanogenic archaea and the global carbon cycle.</title>
        <authorList>
            <person name="Henriksen J.R."/>
            <person name="Luke J."/>
            <person name="Reinhart S."/>
            <person name="Benedict M.N."/>
            <person name="Youngblut N.D."/>
            <person name="Metcalf M.E."/>
            <person name="Whitaker R.J."/>
            <person name="Metcalf W.W."/>
        </authorList>
    </citation>
    <scope>NUCLEOTIDE SEQUENCE [LARGE SCALE GENOMIC DNA]</scope>
    <source>
        <strain evidence="2 3">C16</strain>
    </source>
</reference>
<evidence type="ECO:0008006" key="4">
    <source>
        <dbReference type="Google" id="ProtNLM"/>
    </source>
</evidence>
<dbReference type="Proteomes" id="UP000033071">
    <property type="component" value="Chromosome"/>
</dbReference>
<feature type="transmembrane region" description="Helical" evidence="1">
    <location>
        <begin position="52"/>
        <end position="72"/>
    </location>
</feature>